<sequence length="157" mass="17469">MIEPLNICPLAEIMLYFMERKGGLFMTKDVEAAIDRYQEDRSGANTLALLQAVQAGHFLVLLAQDQDGSVSGEQERLITVKSPDALTYLAVFTPRGKKAVLADLGPLKTKRLSYGDLAAMFLREEDNPHLAGFMINNNTDHIKFTRALIQKMARTKA</sequence>
<evidence type="ECO:0000313" key="3">
    <source>
        <dbReference type="Proteomes" id="UP000327148"/>
    </source>
</evidence>
<proteinExistence type="predicted"/>
<dbReference type="EMBL" id="VYWO01000001">
    <property type="protein sequence ID" value="KAA9302425.1"/>
    <property type="molecule type" value="Genomic_DNA"/>
</dbReference>
<evidence type="ECO:0000313" key="2">
    <source>
        <dbReference type="EMBL" id="KAA9302425.1"/>
    </source>
</evidence>
<organism evidence="2 3">
    <name type="scientific">Aerococcus sanguinicola</name>
    <dbReference type="NCBI Taxonomy" id="119206"/>
    <lineage>
        <taxon>Bacteria</taxon>
        <taxon>Bacillati</taxon>
        <taxon>Bacillota</taxon>
        <taxon>Bacilli</taxon>
        <taxon>Lactobacillales</taxon>
        <taxon>Aerococcaceae</taxon>
        <taxon>Aerococcus</taxon>
    </lineage>
</organism>
<dbReference type="AlphaFoldDB" id="A0A5N1GN79"/>
<protein>
    <submittedName>
        <fullName evidence="2">SseB family protein</fullName>
    </submittedName>
</protein>
<accession>A0A5N1GN79</accession>
<dbReference type="Pfam" id="PF07179">
    <property type="entry name" value="SseB"/>
    <property type="match status" value="1"/>
</dbReference>
<name>A0A5N1GN79_9LACT</name>
<gene>
    <name evidence="2" type="ORF">F6I03_04180</name>
</gene>
<dbReference type="InterPro" id="IPR009839">
    <property type="entry name" value="SseB_N"/>
</dbReference>
<dbReference type="Proteomes" id="UP000327148">
    <property type="component" value="Unassembled WGS sequence"/>
</dbReference>
<reference evidence="2 3" key="1">
    <citation type="submission" date="2019-09" db="EMBL/GenBank/DDBJ databases">
        <title>Draft genome sequence assemblies of isolates from the urinary tract.</title>
        <authorList>
            <person name="Mores C.R."/>
            <person name="Putonti C."/>
            <person name="Wolfe A.J."/>
        </authorList>
    </citation>
    <scope>NUCLEOTIDE SEQUENCE [LARGE SCALE GENOMIC DNA]</scope>
    <source>
        <strain evidence="2 3">UMB623</strain>
    </source>
</reference>
<comment type="caution">
    <text evidence="2">The sequence shown here is derived from an EMBL/GenBank/DDBJ whole genome shotgun (WGS) entry which is preliminary data.</text>
</comment>
<feature type="domain" description="SseB protein N-terminal" evidence="1">
    <location>
        <begin position="31"/>
        <end position="95"/>
    </location>
</feature>
<dbReference type="OrthoDB" id="2136185at2"/>
<evidence type="ECO:0000259" key="1">
    <source>
        <dbReference type="Pfam" id="PF07179"/>
    </source>
</evidence>